<name>A0A0F9GT61_9ZZZZ</name>
<dbReference type="InterPro" id="IPR010064">
    <property type="entry name" value="HK97-gp10_tail"/>
</dbReference>
<sequence length="141" mass="15218">MIRLAINSKGDPAGVLGVARKRMRDGFRAMVEALAESAKKTSPVRTGKLRDSVGHSSGTAFSGSVVYGAPYASFLHEGTGLYGPHGKIIVIRPKKGKALFWPGAAHPVSVVRQKGIRPRDFVWRAIREARLAESFDGAFND</sequence>
<organism evidence="1">
    <name type="scientific">marine sediment metagenome</name>
    <dbReference type="NCBI Taxonomy" id="412755"/>
    <lineage>
        <taxon>unclassified sequences</taxon>
        <taxon>metagenomes</taxon>
        <taxon>ecological metagenomes</taxon>
    </lineage>
</organism>
<proteinExistence type="predicted"/>
<accession>A0A0F9GT61</accession>
<dbReference type="EMBL" id="LAZR01017046">
    <property type="protein sequence ID" value="KKM02015.1"/>
    <property type="molecule type" value="Genomic_DNA"/>
</dbReference>
<dbReference type="Pfam" id="PF04883">
    <property type="entry name" value="HK97-gp10_like"/>
    <property type="match status" value="1"/>
</dbReference>
<comment type="caution">
    <text evidence="1">The sequence shown here is derived from an EMBL/GenBank/DDBJ whole genome shotgun (WGS) entry which is preliminary data.</text>
</comment>
<evidence type="ECO:0000313" key="1">
    <source>
        <dbReference type="EMBL" id="KKM02015.1"/>
    </source>
</evidence>
<reference evidence="1" key="1">
    <citation type="journal article" date="2015" name="Nature">
        <title>Complex archaea that bridge the gap between prokaryotes and eukaryotes.</title>
        <authorList>
            <person name="Spang A."/>
            <person name="Saw J.H."/>
            <person name="Jorgensen S.L."/>
            <person name="Zaremba-Niedzwiedzka K."/>
            <person name="Martijn J."/>
            <person name="Lind A.E."/>
            <person name="van Eijk R."/>
            <person name="Schleper C."/>
            <person name="Guy L."/>
            <person name="Ettema T.J."/>
        </authorList>
    </citation>
    <scope>NUCLEOTIDE SEQUENCE</scope>
</reference>
<gene>
    <name evidence="1" type="ORF">LCGC14_1788630</name>
</gene>
<dbReference type="AlphaFoldDB" id="A0A0F9GT61"/>
<protein>
    <submittedName>
        <fullName evidence="1">Uncharacterized protein</fullName>
    </submittedName>
</protein>